<dbReference type="RefSeq" id="XP_009021447.1">
    <property type="nucleotide sequence ID" value="XM_009023199.1"/>
</dbReference>
<evidence type="ECO:0000313" key="4">
    <source>
        <dbReference type="Proteomes" id="UP000015101"/>
    </source>
</evidence>
<dbReference type="CTD" id="20205549"/>
<evidence type="ECO:0000313" key="2">
    <source>
        <dbReference type="EMBL" id="ESO00397.1"/>
    </source>
</evidence>
<dbReference type="PANTHER" id="PTHR46888:SF1">
    <property type="entry name" value="RIBONUCLEASE H"/>
    <property type="match status" value="1"/>
</dbReference>
<dbReference type="Proteomes" id="UP000015101">
    <property type="component" value="Unassembled WGS sequence"/>
</dbReference>
<dbReference type="PANTHER" id="PTHR46888">
    <property type="entry name" value="ZINC KNUCKLE DOMAINCONTAINING PROTEIN-RELATED"/>
    <property type="match status" value="1"/>
</dbReference>
<sequence>MASLAQYINAVKELGLTGEEASKFIDKHKHEERERQRVDREHESQERERESQEREKQRMHDIEMARIQQQKNDNGNCFDKFHQLRRMLPFNEDTESIDSYLARFEDLARACELPEREWARSLSGHLKDRAVNICIQLNEQERNQYSAVKDALLRQFGATEDEYRKKIPA</sequence>
<name>T1F9Q0_HELRO</name>
<reference evidence="2 4" key="2">
    <citation type="journal article" date="2013" name="Nature">
        <title>Insights into bilaterian evolution from three spiralian genomes.</title>
        <authorList>
            <person name="Simakov O."/>
            <person name="Marletaz F."/>
            <person name="Cho S.J."/>
            <person name="Edsinger-Gonzales E."/>
            <person name="Havlak P."/>
            <person name="Hellsten U."/>
            <person name="Kuo D.H."/>
            <person name="Larsson T."/>
            <person name="Lv J."/>
            <person name="Arendt D."/>
            <person name="Savage R."/>
            <person name="Osoegawa K."/>
            <person name="de Jong P."/>
            <person name="Grimwood J."/>
            <person name="Chapman J.A."/>
            <person name="Shapiro H."/>
            <person name="Aerts A."/>
            <person name="Otillar R.P."/>
            <person name="Terry A.Y."/>
            <person name="Boore J.L."/>
            <person name="Grigoriev I.V."/>
            <person name="Lindberg D.R."/>
            <person name="Seaver E.C."/>
            <person name="Weisblat D.A."/>
            <person name="Putnam N.H."/>
            <person name="Rokhsar D.S."/>
        </authorList>
    </citation>
    <scope>NUCLEOTIDE SEQUENCE</scope>
</reference>
<feature type="region of interest" description="Disordered" evidence="1">
    <location>
        <begin position="25"/>
        <end position="58"/>
    </location>
</feature>
<accession>T1F9Q0</accession>
<dbReference type="EMBL" id="KB096945">
    <property type="protein sequence ID" value="ESO00397.1"/>
    <property type="molecule type" value="Genomic_DNA"/>
</dbReference>
<dbReference type="STRING" id="6412.T1F9Q0"/>
<dbReference type="OrthoDB" id="10051775at2759"/>
<proteinExistence type="predicted"/>
<keyword evidence="4" id="KW-1185">Reference proteome</keyword>
<dbReference type="InParanoid" id="T1F9Q0"/>
<dbReference type="AlphaFoldDB" id="T1F9Q0"/>
<evidence type="ECO:0000256" key="1">
    <source>
        <dbReference type="SAM" id="MobiDB-lite"/>
    </source>
</evidence>
<reference evidence="4" key="1">
    <citation type="submission" date="2012-12" db="EMBL/GenBank/DDBJ databases">
        <authorList>
            <person name="Hellsten U."/>
            <person name="Grimwood J."/>
            <person name="Chapman J.A."/>
            <person name="Shapiro H."/>
            <person name="Aerts A."/>
            <person name="Otillar R.P."/>
            <person name="Terry A.Y."/>
            <person name="Boore J.L."/>
            <person name="Simakov O."/>
            <person name="Marletaz F."/>
            <person name="Cho S.-J."/>
            <person name="Edsinger-Gonzales E."/>
            <person name="Havlak P."/>
            <person name="Kuo D.-H."/>
            <person name="Larsson T."/>
            <person name="Lv J."/>
            <person name="Arendt D."/>
            <person name="Savage R."/>
            <person name="Osoegawa K."/>
            <person name="de Jong P."/>
            <person name="Lindberg D.R."/>
            <person name="Seaver E.C."/>
            <person name="Weisblat D.A."/>
            <person name="Putnam N.H."/>
            <person name="Grigoriev I.V."/>
            <person name="Rokhsar D.S."/>
        </authorList>
    </citation>
    <scope>NUCLEOTIDE SEQUENCE</scope>
</reference>
<dbReference type="HOGENOM" id="CLU_1580230_0_0_1"/>
<organism evidence="3 4">
    <name type="scientific">Helobdella robusta</name>
    <name type="common">Californian leech</name>
    <dbReference type="NCBI Taxonomy" id="6412"/>
    <lineage>
        <taxon>Eukaryota</taxon>
        <taxon>Metazoa</taxon>
        <taxon>Spiralia</taxon>
        <taxon>Lophotrochozoa</taxon>
        <taxon>Annelida</taxon>
        <taxon>Clitellata</taxon>
        <taxon>Hirudinea</taxon>
        <taxon>Rhynchobdellida</taxon>
        <taxon>Glossiphoniidae</taxon>
        <taxon>Helobdella</taxon>
    </lineage>
</organism>
<gene>
    <name evidence="3" type="primary">20205549</name>
    <name evidence="2" type="ORF">HELRODRAFT_175814</name>
</gene>
<dbReference type="EnsemblMetazoa" id="HelroT175814">
    <property type="protein sequence ID" value="HelroP175814"/>
    <property type="gene ID" value="HelroG175814"/>
</dbReference>
<dbReference type="OMA" id="RDGWGAN"/>
<dbReference type="GeneID" id="20205549"/>
<protein>
    <submittedName>
        <fullName evidence="2 3">Uncharacterized protein</fullName>
    </submittedName>
</protein>
<reference evidence="3" key="3">
    <citation type="submission" date="2015-06" db="UniProtKB">
        <authorList>
            <consortium name="EnsemblMetazoa"/>
        </authorList>
    </citation>
    <scope>IDENTIFICATION</scope>
</reference>
<dbReference type="KEGG" id="hro:HELRODRAFT_175814"/>
<dbReference type="EMBL" id="AMQM01005434">
    <property type="status" value="NOT_ANNOTATED_CDS"/>
    <property type="molecule type" value="Genomic_DNA"/>
</dbReference>
<evidence type="ECO:0000313" key="3">
    <source>
        <dbReference type="EnsemblMetazoa" id="HelroP175814"/>
    </source>
</evidence>